<comment type="caution">
    <text evidence="2">The sequence shown here is derived from an EMBL/GenBank/DDBJ whole genome shotgun (WGS) entry which is preliminary data.</text>
</comment>
<dbReference type="EMBL" id="CAJNOQ010000080">
    <property type="protein sequence ID" value="CAF0752813.1"/>
    <property type="molecule type" value="Genomic_DNA"/>
</dbReference>
<reference evidence="2" key="1">
    <citation type="submission" date="2021-02" db="EMBL/GenBank/DDBJ databases">
        <authorList>
            <person name="Nowell W R."/>
        </authorList>
    </citation>
    <scope>NUCLEOTIDE SEQUENCE</scope>
</reference>
<dbReference type="EMBL" id="CAJOBC010000080">
    <property type="protein sequence ID" value="CAF3532701.1"/>
    <property type="molecule type" value="Genomic_DNA"/>
</dbReference>
<dbReference type="AlphaFoldDB" id="A0A813PMU6"/>
<evidence type="ECO:0000313" key="4">
    <source>
        <dbReference type="EMBL" id="CAF3532701.1"/>
    </source>
</evidence>
<proteinExistence type="predicted"/>
<name>A0A813PMU6_9BILA</name>
<evidence type="ECO:0000313" key="5">
    <source>
        <dbReference type="EMBL" id="CAF3767839.1"/>
    </source>
</evidence>
<keyword evidence="1" id="KW-0472">Membrane</keyword>
<keyword evidence="6" id="KW-1185">Reference proteome</keyword>
<dbReference type="Proteomes" id="UP000682733">
    <property type="component" value="Unassembled WGS sequence"/>
</dbReference>
<evidence type="ECO:0000313" key="2">
    <source>
        <dbReference type="EMBL" id="CAF0752813.1"/>
    </source>
</evidence>
<evidence type="ECO:0000313" key="6">
    <source>
        <dbReference type="Proteomes" id="UP000663829"/>
    </source>
</evidence>
<evidence type="ECO:0000313" key="3">
    <source>
        <dbReference type="EMBL" id="CAF0998272.1"/>
    </source>
</evidence>
<accession>A0A813PMU6</accession>
<evidence type="ECO:0000256" key="1">
    <source>
        <dbReference type="SAM" id="Phobius"/>
    </source>
</evidence>
<dbReference type="EMBL" id="CAJNOK010006245">
    <property type="protein sequence ID" value="CAF0998272.1"/>
    <property type="molecule type" value="Genomic_DNA"/>
</dbReference>
<sequence>MSIIIPHWLRAALIGAAPMLGLVFLILFTFTLLGIVQRLKIILQRACMNSKKPKLRTPTINANKNITVLLTNEETNNVQTVISNDNENNQEEYQQQLLLNKQSNPIVHDHLDSILMIDMDTSSPKLSQKNINQDDTSSIIQLKIRSSKSEGKLNESMYIVYLK</sequence>
<dbReference type="OrthoDB" id="9991654at2759"/>
<feature type="transmembrane region" description="Helical" evidence="1">
    <location>
        <begin position="12"/>
        <end position="36"/>
    </location>
</feature>
<dbReference type="Proteomes" id="UP000681722">
    <property type="component" value="Unassembled WGS sequence"/>
</dbReference>
<keyword evidence="1" id="KW-0812">Transmembrane</keyword>
<gene>
    <name evidence="2" type="ORF">GPM918_LOCUS936</name>
    <name evidence="3" type="ORF">OVA965_LOCUS14426</name>
    <name evidence="4" type="ORF">SRO942_LOCUS936</name>
    <name evidence="5" type="ORF">TMI583_LOCUS14429</name>
</gene>
<organism evidence="2 6">
    <name type="scientific">Didymodactylos carnosus</name>
    <dbReference type="NCBI Taxonomy" id="1234261"/>
    <lineage>
        <taxon>Eukaryota</taxon>
        <taxon>Metazoa</taxon>
        <taxon>Spiralia</taxon>
        <taxon>Gnathifera</taxon>
        <taxon>Rotifera</taxon>
        <taxon>Eurotatoria</taxon>
        <taxon>Bdelloidea</taxon>
        <taxon>Philodinida</taxon>
        <taxon>Philodinidae</taxon>
        <taxon>Didymodactylos</taxon>
    </lineage>
</organism>
<protein>
    <submittedName>
        <fullName evidence="2">Uncharacterized protein</fullName>
    </submittedName>
</protein>
<dbReference type="EMBL" id="CAJOBA010006252">
    <property type="protein sequence ID" value="CAF3767839.1"/>
    <property type="molecule type" value="Genomic_DNA"/>
</dbReference>
<keyword evidence="1" id="KW-1133">Transmembrane helix</keyword>
<dbReference type="Proteomes" id="UP000663829">
    <property type="component" value="Unassembled WGS sequence"/>
</dbReference>
<dbReference type="Proteomes" id="UP000677228">
    <property type="component" value="Unassembled WGS sequence"/>
</dbReference>